<organism evidence="1">
    <name type="scientific">Salmonella enterica subsp. enterica serovar Indiana</name>
    <dbReference type="NCBI Taxonomy" id="286783"/>
    <lineage>
        <taxon>Bacteria</taxon>
        <taxon>Pseudomonadati</taxon>
        <taxon>Pseudomonadota</taxon>
        <taxon>Gammaproteobacteria</taxon>
        <taxon>Enterobacterales</taxon>
        <taxon>Enterobacteriaceae</taxon>
        <taxon>Salmonella</taxon>
    </lineage>
</organism>
<keyword evidence="1" id="KW-0614">Plasmid</keyword>
<dbReference type="AlphaFoldDB" id="A0A1C9T833"/>
<geneLocation type="plasmid" evidence="1">
    <name>pA3T</name>
</geneLocation>
<accession>A0A1C9T833</accession>
<name>A0A1C9T833_SALET</name>
<protein>
    <submittedName>
        <fullName evidence="1">Uncharacterized protein</fullName>
    </submittedName>
</protein>
<proteinExistence type="predicted"/>
<dbReference type="EMBL" id="KX421096">
    <property type="protein sequence ID" value="AOR05960.1"/>
    <property type="molecule type" value="Genomic_DNA"/>
</dbReference>
<reference evidence="1" key="1">
    <citation type="journal article" date="2016" name="Antimicrob. Agents Chemother.">
        <title>IncHI2 Plasmids Are The Key Vectors Responsible for OqxAB Transmission among Salmonella spp.</title>
        <authorList>
            <person name="Wong M.H."/>
            <person name="Chan E.W."/>
            <person name="Xie L."/>
            <person name="Li R."/>
            <person name="Chen S."/>
        </authorList>
    </citation>
    <scope>NUCLEOTIDE SEQUENCE</scope>
    <source>
        <strain evidence="1">A3</strain>
        <plasmid evidence="1">pA3T</plasmid>
    </source>
</reference>
<evidence type="ECO:0000313" key="1">
    <source>
        <dbReference type="EMBL" id="AOR05960.1"/>
    </source>
</evidence>
<sequence>MGLFLCPELGCTALENAAKWATLSLPFIPFFWAISSSNSLS</sequence>